<protein>
    <submittedName>
        <fullName evidence="4">DNA replication terminus site-binding protein</fullName>
    </submittedName>
</protein>
<keyword evidence="1" id="KW-0963">Cytoplasm</keyword>
<dbReference type="InterPro" id="IPR036381">
    <property type="entry name" value="Tus_dom1"/>
</dbReference>
<dbReference type="Gene3D" id="3.50.14.10">
    <property type="entry name" value="Replication terminator Tus, domain 1 superfamily/Replication terminator Tus"/>
    <property type="match status" value="1"/>
</dbReference>
<dbReference type="RefSeq" id="WP_191026625.1">
    <property type="nucleotide sequence ID" value="NZ_JABBXD010000016.1"/>
</dbReference>
<organism evidence="4 5">
    <name type="scientific">Salinimonas profundi</name>
    <dbReference type="NCBI Taxonomy" id="2729140"/>
    <lineage>
        <taxon>Bacteria</taxon>
        <taxon>Pseudomonadati</taxon>
        <taxon>Pseudomonadota</taxon>
        <taxon>Gammaproteobacteria</taxon>
        <taxon>Alteromonadales</taxon>
        <taxon>Alteromonadaceae</taxon>
        <taxon>Alteromonas/Salinimonas group</taxon>
        <taxon>Salinimonas</taxon>
    </lineage>
</organism>
<dbReference type="Proteomes" id="UP000624419">
    <property type="component" value="Unassembled WGS sequence"/>
</dbReference>
<proteinExistence type="predicted"/>
<evidence type="ECO:0000256" key="1">
    <source>
        <dbReference type="ARBA" id="ARBA00022490"/>
    </source>
</evidence>
<dbReference type="InterPro" id="IPR008865">
    <property type="entry name" value="DNA_replication_term_site-bd"/>
</dbReference>
<evidence type="ECO:0000256" key="3">
    <source>
        <dbReference type="ARBA" id="ARBA00023125"/>
    </source>
</evidence>
<dbReference type="SUPFAM" id="SSF56596">
    <property type="entry name" value="Replication terminator protein (Tus)"/>
    <property type="match status" value="1"/>
</dbReference>
<evidence type="ECO:0000313" key="4">
    <source>
        <dbReference type="EMBL" id="MBD3587574.1"/>
    </source>
</evidence>
<name>A0ABR8LUD6_9ALTE</name>
<accession>A0ABR8LUD6</accession>
<keyword evidence="5" id="KW-1185">Reference proteome</keyword>
<gene>
    <name evidence="4" type="ORF">HHX48_17690</name>
</gene>
<keyword evidence="2" id="KW-0235">DNA replication</keyword>
<comment type="caution">
    <text evidence="4">The sequence shown here is derived from an EMBL/GenBank/DDBJ whole genome shotgun (WGS) entry which is preliminary data.</text>
</comment>
<dbReference type="EMBL" id="JABBXD010000016">
    <property type="protein sequence ID" value="MBD3587574.1"/>
    <property type="molecule type" value="Genomic_DNA"/>
</dbReference>
<dbReference type="InterPro" id="IPR036384">
    <property type="entry name" value="Tus_sf"/>
</dbReference>
<reference evidence="4 5" key="1">
    <citation type="submission" date="2020-04" db="EMBL/GenBank/DDBJ databases">
        <title>Salinimonas sp. HHU 13199.</title>
        <authorList>
            <person name="Cui X."/>
            <person name="Zhang D."/>
        </authorList>
    </citation>
    <scope>NUCLEOTIDE SEQUENCE [LARGE SCALE GENOMIC DNA]</scope>
    <source>
        <strain evidence="4 5">HHU 13199</strain>
    </source>
</reference>
<keyword evidence="3" id="KW-0238">DNA-binding</keyword>
<evidence type="ECO:0000256" key="2">
    <source>
        <dbReference type="ARBA" id="ARBA00022705"/>
    </source>
</evidence>
<evidence type="ECO:0000313" key="5">
    <source>
        <dbReference type="Proteomes" id="UP000624419"/>
    </source>
</evidence>
<dbReference type="Gene3D" id="3.30.54.10">
    <property type="match status" value="1"/>
</dbReference>
<dbReference type="Pfam" id="PF05472">
    <property type="entry name" value="Ter"/>
    <property type="match status" value="1"/>
</dbReference>
<sequence length="283" mass="32583">MTDIESSLSELCQLVRQYAIAEQAIMFSLPAITKEDEALLIADDYESIPVTTIVGQAAVELAIKALKDMYVTDNAMSRRFVQKYPGLIPLSCSWEMLAPVIDRVNLAKQNFRGEVQKYEDAEERFFEVHDRFNYLITTMAYRGINAFEGDYKGFYFNWSRRARGGTKTAQEWIERLESARFTIPSSHTKHSWNALIDQEQEQIRNCGAEKLSMRRPNKLRPECSVRYADGNMRGHSASMPFFIADHTCKPNFTELKDYTRKAARSASSKWKLVANRPKLYMAI</sequence>